<dbReference type="AlphaFoldDB" id="I1C9I1"/>
<evidence type="ECO:0008006" key="3">
    <source>
        <dbReference type="Google" id="ProtNLM"/>
    </source>
</evidence>
<evidence type="ECO:0000313" key="2">
    <source>
        <dbReference type="Proteomes" id="UP000009138"/>
    </source>
</evidence>
<protein>
    <recommendedName>
        <fullName evidence="3">Transposase Tc1-like domain-containing protein</fullName>
    </recommendedName>
</protein>
<dbReference type="InterPro" id="IPR036397">
    <property type="entry name" value="RNaseH_sf"/>
</dbReference>
<organism evidence="1 2">
    <name type="scientific">Rhizopus delemar (strain RA 99-880 / ATCC MYA-4621 / FGSC 9543 / NRRL 43880)</name>
    <name type="common">Mucormycosis agent</name>
    <name type="synonym">Rhizopus arrhizus var. delemar</name>
    <dbReference type="NCBI Taxonomy" id="246409"/>
    <lineage>
        <taxon>Eukaryota</taxon>
        <taxon>Fungi</taxon>
        <taxon>Fungi incertae sedis</taxon>
        <taxon>Mucoromycota</taxon>
        <taxon>Mucoromycotina</taxon>
        <taxon>Mucoromycetes</taxon>
        <taxon>Mucorales</taxon>
        <taxon>Mucorineae</taxon>
        <taxon>Rhizopodaceae</taxon>
        <taxon>Rhizopus</taxon>
    </lineage>
</organism>
<dbReference type="Gene3D" id="3.30.420.10">
    <property type="entry name" value="Ribonuclease H-like superfamily/Ribonuclease H"/>
    <property type="match status" value="1"/>
</dbReference>
<sequence length="110" mass="13339">MKLIRLDAFVCIKTLRSTYDRLDFKPYRAADKPRLTERHCKSRLRWMKEHLNWTEDQWRNVVWSDKPRVCMKDSKRCKRVLRKEGERYDERNIISTVKWGGGGAMVWGCF</sequence>
<reference evidence="1 2" key="1">
    <citation type="journal article" date="2009" name="PLoS Genet.">
        <title>Genomic analysis of the basal lineage fungus Rhizopus oryzae reveals a whole-genome duplication.</title>
        <authorList>
            <person name="Ma L.-J."/>
            <person name="Ibrahim A.S."/>
            <person name="Skory C."/>
            <person name="Grabherr M.G."/>
            <person name="Burger G."/>
            <person name="Butler M."/>
            <person name="Elias M."/>
            <person name="Idnurm A."/>
            <person name="Lang B.F."/>
            <person name="Sone T."/>
            <person name="Abe A."/>
            <person name="Calvo S.E."/>
            <person name="Corrochano L.M."/>
            <person name="Engels R."/>
            <person name="Fu J."/>
            <person name="Hansberg W."/>
            <person name="Kim J.-M."/>
            <person name="Kodira C.D."/>
            <person name="Koehrsen M.J."/>
            <person name="Liu B."/>
            <person name="Miranda-Saavedra D."/>
            <person name="O'Leary S."/>
            <person name="Ortiz-Castellanos L."/>
            <person name="Poulter R."/>
            <person name="Rodriguez-Romero J."/>
            <person name="Ruiz-Herrera J."/>
            <person name="Shen Y.-Q."/>
            <person name="Zeng Q."/>
            <person name="Galagan J."/>
            <person name="Birren B.W."/>
            <person name="Cuomo C.A."/>
            <person name="Wickes B.L."/>
        </authorList>
    </citation>
    <scope>NUCLEOTIDE SEQUENCE [LARGE SCALE GENOMIC DNA]</scope>
    <source>
        <strain evidence="2">RA 99-880 / ATCC MYA-4621 / FGSC 9543 / NRRL 43880</strain>
    </source>
</reference>
<dbReference type="GO" id="GO:0003676">
    <property type="term" value="F:nucleic acid binding"/>
    <property type="evidence" value="ECO:0007669"/>
    <property type="project" value="InterPro"/>
</dbReference>
<accession>I1C9I1</accession>
<dbReference type="GeneID" id="93616787"/>
<evidence type="ECO:0000313" key="1">
    <source>
        <dbReference type="EMBL" id="EIE85111.1"/>
    </source>
</evidence>
<gene>
    <name evidence="1" type="ORF">RO3G_09821</name>
</gene>
<dbReference type="STRING" id="246409.I1C9I1"/>
<dbReference type="RefSeq" id="XP_067520507.1">
    <property type="nucleotide sequence ID" value="XM_067664406.1"/>
</dbReference>
<dbReference type="Proteomes" id="UP000009138">
    <property type="component" value="Unassembled WGS sequence"/>
</dbReference>
<dbReference type="VEuPathDB" id="FungiDB:RO3G_09821"/>
<name>I1C9I1_RHIO9</name>
<dbReference type="InParanoid" id="I1C9I1"/>
<keyword evidence="2" id="KW-1185">Reference proteome</keyword>
<dbReference type="OMA" id="QNTWPRQ"/>
<dbReference type="EMBL" id="CH476738">
    <property type="protein sequence ID" value="EIE85111.1"/>
    <property type="molecule type" value="Genomic_DNA"/>
</dbReference>
<proteinExistence type="predicted"/>